<keyword evidence="7" id="KW-0812">Transmembrane</keyword>
<dbReference type="GO" id="GO:0009263">
    <property type="term" value="P:deoxyribonucleotide biosynthetic process"/>
    <property type="evidence" value="ECO:0007669"/>
    <property type="project" value="InterPro"/>
</dbReference>
<proteinExistence type="inferred from homology"/>
<reference evidence="8" key="1">
    <citation type="submission" date="2020-05" db="EMBL/GenBank/DDBJ databases">
        <authorList>
            <person name="Chiriac C."/>
            <person name="Salcher M."/>
            <person name="Ghai R."/>
            <person name="Kavagutti S V."/>
        </authorList>
    </citation>
    <scope>NUCLEOTIDE SEQUENCE</scope>
</reference>
<organism evidence="8">
    <name type="scientific">uncultured Caudovirales phage</name>
    <dbReference type="NCBI Taxonomy" id="2100421"/>
    <lineage>
        <taxon>Viruses</taxon>
        <taxon>Duplodnaviria</taxon>
        <taxon>Heunggongvirae</taxon>
        <taxon>Uroviricota</taxon>
        <taxon>Caudoviricetes</taxon>
        <taxon>Peduoviridae</taxon>
        <taxon>Maltschvirus</taxon>
        <taxon>Maltschvirus maltsch</taxon>
    </lineage>
</organism>
<keyword evidence="4" id="KW-0479">Metal-binding</keyword>
<name>A0A6J7X5K7_9CAUD</name>
<evidence type="ECO:0000256" key="1">
    <source>
        <dbReference type="ARBA" id="ARBA00001962"/>
    </source>
</evidence>
<keyword evidence="6" id="KW-0408">Iron</keyword>
<dbReference type="UniPathway" id="UPA00326"/>
<dbReference type="GO" id="GO:0046872">
    <property type="term" value="F:metal ion binding"/>
    <property type="evidence" value="ECO:0007669"/>
    <property type="project" value="UniProtKB-KW"/>
</dbReference>
<keyword evidence="7" id="KW-1133">Transmembrane helix</keyword>
<dbReference type="PANTHER" id="PTHR23409">
    <property type="entry name" value="RIBONUCLEOSIDE-DIPHOSPHATE REDUCTASE SMALL CHAIN"/>
    <property type="match status" value="1"/>
</dbReference>
<accession>A0A6J7X5K7</accession>
<dbReference type="InterPro" id="IPR000358">
    <property type="entry name" value="RNR_small_fam"/>
</dbReference>
<sequence length="323" mass="38280">MIFDEQISRKPNNYKWTDEFIEAMHNGFWTDKEFGFKSDVQQFKVNLTEQEREIIIRCLSAIGQIEIAVKTFWAKLGENLPQPCFQDLGYVMANVEVIHNNAYERLISVLGLENVFEENLKLEWIEGRVKYLRKYTHKFYKDSKKQYLYAIILFTLFVENVSLFSQFYVINWFARFKNVLKDTDQQVKYTRNEENIHGLVGTKIINTIREEYPDLFDKELEERILHEAHEAYKSEAKIVDWMVNGIKEDGLSTPILKEFIKDRINESLKGIGFPVAFETDKEMLKSTIWFSEELLGNNLTDFFHSRPVNYSKKSQSFSEDDLF</sequence>
<evidence type="ECO:0000256" key="5">
    <source>
        <dbReference type="ARBA" id="ARBA00023002"/>
    </source>
</evidence>
<protein>
    <recommendedName>
        <fullName evidence="3">ribonucleoside-diphosphate reductase</fullName>
        <ecNumber evidence="3">1.17.4.1</ecNumber>
    </recommendedName>
</protein>
<dbReference type="Pfam" id="PF00268">
    <property type="entry name" value="Ribonuc_red_sm"/>
    <property type="match status" value="1"/>
</dbReference>
<dbReference type="GO" id="GO:0004748">
    <property type="term" value="F:ribonucleoside-diphosphate reductase activity, thioredoxin disulfide as acceptor"/>
    <property type="evidence" value="ECO:0007669"/>
    <property type="project" value="UniProtKB-EC"/>
</dbReference>
<evidence type="ECO:0000256" key="4">
    <source>
        <dbReference type="ARBA" id="ARBA00022723"/>
    </source>
</evidence>
<dbReference type="CDD" id="cd01049">
    <property type="entry name" value="RNRR2"/>
    <property type="match status" value="1"/>
</dbReference>
<dbReference type="InterPro" id="IPR012348">
    <property type="entry name" value="RNR-like"/>
</dbReference>
<evidence type="ECO:0000256" key="6">
    <source>
        <dbReference type="ARBA" id="ARBA00023004"/>
    </source>
</evidence>
<keyword evidence="7" id="KW-0472">Membrane</keyword>
<feature type="transmembrane region" description="Helical" evidence="7">
    <location>
        <begin position="147"/>
        <end position="169"/>
    </location>
</feature>
<dbReference type="PANTHER" id="PTHR23409:SF18">
    <property type="entry name" value="RIBONUCLEOSIDE-DIPHOSPHATE REDUCTASE SUBUNIT M2"/>
    <property type="match status" value="1"/>
</dbReference>
<dbReference type="SUPFAM" id="SSF47240">
    <property type="entry name" value="Ferritin-like"/>
    <property type="match status" value="1"/>
</dbReference>
<evidence type="ECO:0000256" key="7">
    <source>
        <dbReference type="SAM" id="Phobius"/>
    </source>
</evidence>
<keyword evidence="5" id="KW-0560">Oxidoreductase</keyword>
<gene>
    <name evidence="8" type="ORF">UFOVP760_64</name>
</gene>
<comment type="similarity">
    <text evidence="2">Belongs to the ribonucleoside diphosphate reductase small chain family.</text>
</comment>
<comment type="cofactor">
    <cofactor evidence="1">
        <name>Fe cation</name>
        <dbReference type="ChEBI" id="CHEBI:24875"/>
    </cofactor>
</comment>
<evidence type="ECO:0000256" key="3">
    <source>
        <dbReference type="ARBA" id="ARBA00012274"/>
    </source>
</evidence>
<dbReference type="Gene3D" id="1.10.620.20">
    <property type="entry name" value="Ribonucleotide Reductase, subunit A"/>
    <property type="match status" value="1"/>
</dbReference>
<dbReference type="EC" id="1.17.4.1" evidence="3"/>
<evidence type="ECO:0000256" key="2">
    <source>
        <dbReference type="ARBA" id="ARBA00009303"/>
    </source>
</evidence>
<evidence type="ECO:0000313" key="8">
    <source>
        <dbReference type="EMBL" id="CAB5226285.1"/>
    </source>
</evidence>
<dbReference type="InterPro" id="IPR009078">
    <property type="entry name" value="Ferritin-like_SF"/>
</dbReference>
<dbReference type="InterPro" id="IPR033909">
    <property type="entry name" value="RNR_small"/>
</dbReference>
<dbReference type="EMBL" id="LR798360">
    <property type="protein sequence ID" value="CAB5226285.1"/>
    <property type="molecule type" value="Genomic_DNA"/>
</dbReference>